<dbReference type="CDD" id="cd02440">
    <property type="entry name" value="AdoMet_MTases"/>
    <property type="match status" value="1"/>
</dbReference>
<dbReference type="GO" id="GO:0032259">
    <property type="term" value="P:methylation"/>
    <property type="evidence" value="ECO:0007669"/>
    <property type="project" value="UniProtKB-KW"/>
</dbReference>
<evidence type="ECO:0000313" key="2">
    <source>
        <dbReference type="EMBL" id="KAK4451179.1"/>
    </source>
</evidence>
<dbReference type="GO" id="GO:0008168">
    <property type="term" value="F:methyltransferase activity"/>
    <property type="evidence" value="ECO:0007669"/>
    <property type="project" value="UniProtKB-KW"/>
</dbReference>
<proteinExistence type="inferred from homology"/>
<dbReference type="EMBL" id="MU865929">
    <property type="protein sequence ID" value="KAK4451179.1"/>
    <property type="molecule type" value="Genomic_DNA"/>
</dbReference>
<comment type="caution">
    <text evidence="2">The sequence shown here is derived from an EMBL/GenBank/DDBJ whole genome shotgun (WGS) entry which is preliminary data.</text>
</comment>
<dbReference type="PANTHER" id="PTHR43591">
    <property type="entry name" value="METHYLTRANSFERASE"/>
    <property type="match status" value="1"/>
</dbReference>
<dbReference type="SUPFAM" id="SSF53335">
    <property type="entry name" value="S-adenosyl-L-methionine-dependent methyltransferases"/>
    <property type="match status" value="1"/>
</dbReference>
<dbReference type="AlphaFoldDB" id="A0AAV9GT64"/>
<keyword evidence="3" id="KW-1185">Reference proteome</keyword>
<evidence type="ECO:0000313" key="3">
    <source>
        <dbReference type="Proteomes" id="UP001321760"/>
    </source>
</evidence>
<dbReference type="Gene3D" id="3.40.50.150">
    <property type="entry name" value="Vaccinia Virus protein VP39"/>
    <property type="match status" value="1"/>
</dbReference>
<reference evidence="2" key="1">
    <citation type="journal article" date="2023" name="Mol. Phylogenet. Evol.">
        <title>Genome-scale phylogeny and comparative genomics of the fungal order Sordariales.</title>
        <authorList>
            <person name="Hensen N."/>
            <person name="Bonometti L."/>
            <person name="Westerberg I."/>
            <person name="Brannstrom I.O."/>
            <person name="Guillou S."/>
            <person name="Cros-Aarteil S."/>
            <person name="Calhoun S."/>
            <person name="Haridas S."/>
            <person name="Kuo A."/>
            <person name="Mondo S."/>
            <person name="Pangilinan J."/>
            <person name="Riley R."/>
            <person name="LaButti K."/>
            <person name="Andreopoulos B."/>
            <person name="Lipzen A."/>
            <person name="Chen C."/>
            <person name="Yan M."/>
            <person name="Daum C."/>
            <person name="Ng V."/>
            <person name="Clum A."/>
            <person name="Steindorff A."/>
            <person name="Ohm R.A."/>
            <person name="Martin F."/>
            <person name="Silar P."/>
            <person name="Natvig D.O."/>
            <person name="Lalanne C."/>
            <person name="Gautier V."/>
            <person name="Ament-Velasquez S.L."/>
            <person name="Kruys A."/>
            <person name="Hutchinson M.I."/>
            <person name="Powell A.J."/>
            <person name="Barry K."/>
            <person name="Miller A.N."/>
            <person name="Grigoriev I.V."/>
            <person name="Debuchy R."/>
            <person name="Gladieux P."/>
            <person name="Hiltunen Thoren M."/>
            <person name="Johannesson H."/>
        </authorList>
    </citation>
    <scope>NUCLEOTIDE SEQUENCE</scope>
    <source>
        <strain evidence="2">PSN243</strain>
    </source>
</reference>
<dbReference type="Pfam" id="PF13489">
    <property type="entry name" value="Methyltransf_23"/>
    <property type="match status" value="1"/>
</dbReference>
<dbReference type="InterPro" id="IPR029063">
    <property type="entry name" value="SAM-dependent_MTases_sf"/>
</dbReference>
<dbReference type="PANTHER" id="PTHR43591:SF31">
    <property type="entry name" value="LAEA-LIKE, PUTATIVE (AFU_ORTHOLOGUE AFUA_8G01930)-RELATED"/>
    <property type="match status" value="1"/>
</dbReference>
<keyword evidence="2" id="KW-0808">Transferase</keyword>
<name>A0AAV9GT64_9PEZI</name>
<reference evidence="2" key="2">
    <citation type="submission" date="2023-05" db="EMBL/GenBank/DDBJ databases">
        <authorList>
            <consortium name="Lawrence Berkeley National Laboratory"/>
            <person name="Steindorff A."/>
            <person name="Hensen N."/>
            <person name="Bonometti L."/>
            <person name="Westerberg I."/>
            <person name="Brannstrom I.O."/>
            <person name="Guillou S."/>
            <person name="Cros-Aarteil S."/>
            <person name="Calhoun S."/>
            <person name="Haridas S."/>
            <person name="Kuo A."/>
            <person name="Mondo S."/>
            <person name="Pangilinan J."/>
            <person name="Riley R."/>
            <person name="Labutti K."/>
            <person name="Andreopoulos B."/>
            <person name="Lipzen A."/>
            <person name="Chen C."/>
            <person name="Yanf M."/>
            <person name="Daum C."/>
            <person name="Ng V."/>
            <person name="Clum A."/>
            <person name="Ohm R."/>
            <person name="Martin F."/>
            <person name="Silar P."/>
            <person name="Natvig D."/>
            <person name="Lalanne C."/>
            <person name="Gautier V."/>
            <person name="Ament-Velasquez S.L."/>
            <person name="Kruys A."/>
            <person name="Hutchinson M.I."/>
            <person name="Powell A.J."/>
            <person name="Barry K."/>
            <person name="Miller A.N."/>
            <person name="Grigoriev I.V."/>
            <person name="Debuchy R."/>
            <person name="Gladieux P."/>
            <person name="Thoren M.H."/>
            <person name="Johannesson H."/>
        </authorList>
    </citation>
    <scope>NUCLEOTIDE SEQUENCE</scope>
    <source>
        <strain evidence="2">PSN243</strain>
    </source>
</reference>
<accession>A0AAV9GT64</accession>
<sequence length="330" mass="38079">MNTARLVADSESDRDSALDVGDDVEVMTVSSAVFRYRQENGRTYHAYKDGRYLLPNDQTENERLVLQHYLFLYTFHDQLHISLLPKRLHRVLDAGCGTGDWTIDFADSHPECHVTGVDLSPIQPVYVPQNVSFIVDDLEEETWAFGPRFDFIFSRFMTGSISNWPEFFRKSYESLNPGGVIELQDSVWRAETDDGTVPPDSHLARWADLLRSGMHQFGRPIDSALHYKEQLEEAGFVDVVQYVYKWPTNHWPKDRRHKMIGKWNHENFTTGLSGISLALMTRSKEQKGLGWTVDEVEALLEGVRRDLRDTGMHAYFPVYVVYGRKPDEDL</sequence>
<protein>
    <submittedName>
        <fullName evidence="2">Methyltransferase</fullName>
    </submittedName>
</protein>
<dbReference type="Proteomes" id="UP001321760">
    <property type="component" value="Unassembled WGS sequence"/>
</dbReference>
<organism evidence="2 3">
    <name type="scientific">Podospora aff. communis PSN243</name>
    <dbReference type="NCBI Taxonomy" id="3040156"/>
    <lineage>
        <taxon>Eukaryota</taxon>
        <taxon>Fungi</taxon>
        <taxon>Dikarya</taxon>
        <taxon>Ascomycota</taxon>
        <taxon>Pezizomycotina</taxon>
        <taxon>Sordariomycetes</taxon>
        <taxon>Sordariomycetidae</taxon>
        <taxon>Sordariales</taxon>
        <taxon>Podosporaceae</taxon>
        <taxon>Podospora</taxon>
    </lineage>
</organism>
<keyword evidence="2" id="KW-0489">Methyltransferase</keyword>
<gene>
    <name evidence="2" type="ORF">QBC34DRAFT_58790</name>
</gene>
<evidence type="ECO:0000256" key="1">
    <source>
        <dbReference type="ARBA" id="ARBA00038158"/>
    </source>
</evidence>
<comment type="similarity">
    <text evidence="1">Belongs to the methyltransferase superfamily. LaeA methyltransferase family.</text>
</comment>